<evidence type="ECO:0000313" key="3">
    <source>
        <dbReference type="Proteomes" id="UP000065261"/>
    </source>
</evidence>
<keyword evidence="1" id="KW-0732">Signal</keyword>
<sequence length="579" mass="63759">MKYKLLAASILATMSTSALSATYQLTELGALEGAKYSYVTDVSESGHIIGIANGLYNLPVDIEHIDFSLSLIQNAYSNEVRAFELSDKDITFTLEDIEKNNAVATNADAHSFMIRFLANVSANYQFQKLSSLTAIKYDSGAAVEQTLFDINSPDYPGVTRSVTNFYNAVAEDGTTVGWGSAPFDKIEFTIEEETDPKPWFTRDFIERGIIISESGMEVPLVPQFSEYGGTSQASDIVKTADGYIVVGNMSLGIPQTRQTNITDNCDDKYQPFSTCIEVINNQTTRGIFNKQATKWTLDNAFNITSTEVLGLAFTPYEDEVDFAFISNAFAVNKNGIAAGVSNTRYYDKDTTIITMPVYFKDGKAVEFINQPDGWQGGKSLAINDNNIVTGYATRRVDGALRNKFFYHDIATGTTVYPDSYFTSSSSYGNSINNQGYIVGEGEVGISDSSRRSAAFIYKIGDDKITNLNDLLPCYDMDGTSSYGYSMSEAKVINENNEIFGVATKTVEKRNSLGEVVTDINGKTEYESVAVAVKLSPIPNGTIEDCAPPDAEVYERRSASFSWYGLLLLPLIAFRRVFRF</sequence>
<dbReference type="KEGG" id="ptn:PTRA_a2062"/>
<feature type="chain" id="PRO_5006831320" description="DUF3466 family protein" evidence="1">
    <location>
        <begin position="21"/>
        <end position="579"/>
    </location>
</feature>
<protein>
    <recommendedName>
        <fullName evidence="4">DUF3466 family protein</fullName>
    </recommendedName>
</protein>
<dbReference type="Pfam" id="PF11949">
    <property type="entry name" value="DUF3466"/>
    <property type="match status" value="1"/>
</dbReference>
<dbReference type="Proteomes" id="UP000065261">
    <property type="component" value="Chromosome I"/>
</dbReference>
<evidence type="ECO:0000256" key="1">
    <source>
        <dbReference type="SAM" id="SignalP"/>
    </source>
</evidence>
<evidence type="ECO:0008006" key="4">
    <source>
        <dbReference type="Google" id="ProtNLM"/>
    </source>
</evidence>
<dbReference type="RefSeq" id="WP_058373496.1">
    <property type="nucleotide sequence ID" value="NZ_CP011034.1"/>
</dbReference>
<dbReference type="OrthoDB" id="6219137at2"/>
<dbReference type="InterPro" id="IPR022562">
    <property type="entry name" value="DUF3466"/>
</dbReference>
<accession>A0A0U2MQ00</accession>
<organism evidence="2">
    <name type="scientific">Pseudoalteromonas translucida KMM 520</name>
    <dbReference type="NCBI Taxonomy" id="1315283"/>
    <lineage>
        <taxon>Bacteria</taxon>
        <taxon>Pseudomonadati</taxon>
        <taxon>Pseudomonadota</taxon>
        <taxon>Gammaproteobacteria</taxon>
        <taxon>Alteromonadales</taxon>
        <taxon>Pseudoalteromonadaceae</taxon>
        <taxon>Pseudoalteromonas</taxon>
    </lineage>
</organism>
<feature type="signal peptide" evidence="1">
    <location>
        <begin position="1"/>
        <end position="20"/>
    </location>
</feature>
<reference evidence="2 3" key="1">
    <citation type="submission" date="2015-03" db="EMBL/GenBank/DDBJ databases">
        <authorList>
            <person name="Murphy D."/>
        </authorList>
    </citation>
    <scope>NUCLEOTIDE SEQUENCE [LARGE SCALE GENOMIC DNA]</scope>
    <source>
        <strain evidence="2 3">KMM 520</strain>
    </source>
</reference>
<dbReference type="PATRIC" id="fig|1315283.4.peg.1780"/>
<gene>
    <name evidence="2" type="ORF">PTRA_a2062</name>
</gene>
<dbReference type="EMBL" id="CP011034">
    <property type="protein sequence ID" value="ALS33188.1"/>
    <property type="molecule type" value="Genomic_DNA"/>
</dbReference>
<evidence type="ECO:0000313" key="2">
    <source>
        <dbReference type="EMBL" id="ALS33188.1"/>
    </source>
</evidence>
<proteinExistence type="predicted"/>
<name>A0A0U2MQ00_9GAMM</name>
<dbReference type="AlphaFoldDB" id="A0A0U2MQ00"/>